<comment type="caution">
    <text evidence="8">The sequence shown here is derived from an EMBL/GenBank/DDBJ whole genome shotgun (WGS) entry which is preliminary data.</text>
</comment>
<protein>
    <submittedName>
        <fullName evidence="8">ABC transporter permease</fullName>
    </submittedName>
</protein>
<dbReference type="Pfam" id="PF01032">
    <property type="entry name" value="FecCD"/>
    <property type="match status" value="1"/>
</dbReference>
<comment type="subcellular location">
    <subcellularLocation>
        <location evidence="1">Cell membrane</location>
        <topology evidence="1">Multi-pass membrane protein</topology>
    </subcellularLocation>
</comment>
<organism evidence="8 9">
    <name type="scientific">Halobacillus kuroshimensis</name>
    <dbReference type="NCBI Taxonomy" id="302481"/>
    <lineage>
        <taxon>Bacteria</taxon>
        <taxon>Bacillati</taxon>
        <taxon>Bacillota</taxon>
        <taxon>Bacilli</taxon>
        <taxon>Bacillales</taxon>
        <taxon>Bacillaceae</taxon>
        <taxon>Halobacillus</taxon>
    </lineage>
</organism>
<dbReference type="RefSeq" id="WP_027955641.1">
    <property type="nucleotide sequence ID" value="NZ_JAEKJY010000003.1"/>
</dbReference>
<keyword evidence="3" id="KW-0813">Transport</keyword>
<evidence type="ECO:0000313" key="9">
    <source>
        <dbReference type="Proteomes" id="UP000663970"/>
    </source>
</evidence>
<keyword evidence="5" id="KW-0812">Transmembrane</keyword>
<evidence type="ECO:0000313" key="8">
    <source>
        <dbReference type="EMBL" id="MBN8235670.1"/>
    </source>
</evidence>
<keyword evidence="9" id="KW-1185">Reference proteome</keyword>
<dbReference type="PANTHER" id="PTHR30472:SF27">
    <property type="entry name" value="PETROBACTIN IMPORT SYSTEM PERMEASE PROTEIN YCLN"/>
    <property type="match status" value="1"/>
</dbReference>
<keyword evidence="7" id="KW-0472">Membrane</keyword>
<reference evidence="8 9" key="1">
    <citation type="submission" date="2020-12" db="EMBL/GenBank/DDBJ databases">
        <title>Oil enriched cultivation method for isolating marine PHA-producing bacteria.</title>
        <authorList>
            <person name="Zheng W."/>
            <person name="Yu S."/>
            <person name="Huang Y."/>
        </authorList>
    </citation>
    <scope>NUCLEOTIDE SEQUENCE [LARGE SCALE GENOMIC DNA]</scope>
    <source>
        <strain evidence="8 9">SY-2-6</strain>
    </source>
</reference>
<dbReference type="PANTHER" id="PTHR30472">
    <property type="entry name" value="FERRIC ENTEROBACTIN TRANSPORT SYSTEM PERMEASE PROTEIN"/>
    <property type="match status" value="1"/>
</dbReference>
<proteinExistence type="inferred from homology"/>
<dbReference type="Proteomes" id="UP000663970">
    <property type="component" value="Unassembled WGS sequence"/>
</dbReference>
<dbReference type="InterPro" id="IPR000522">
    <property type="entry name" value="ABC_transptr_permease_BtuC"/>
</dbReference>
<dbReference type="SUPFAM" id="SSF81345">
    <property type="entry name" value="ABC transporter involved in vitamin B12 uptake, BtuC"/>
    <property type="match status" value="1"/>
</dbReference>
<evidence type="ECO:0000256" key="7">
    <source>
        <dbReference type="ARBA" id="ARBA00023136"/>
    </source>
</evidence>
<comment type="similarity">
    <text evidence="2">Belongs to the binding-protein-dependent transport system permease family. FecCD subfamily.</text>
</comment>
<evidence type="ECO:0000256" key="6">
    <source>
        <dbReference type="ARBA" id="ARBA00022989"/>
    </source>
</evidence>
<evidence type="ECO:0000256" key="2">
    <source>
        <dbReference type="ARBA" id="ARBA00007935"/>
    </source>
</evidence>
<evidence type="ECO:0000256" key="1">
    <source>
        <dbReference type="ARBA" id="ARBA00004651"/>
    </source>
</evidence>
<evidence type="ECO:0000256" key="5">
    <source>
        <dbReference type="ARBA" id="ARBA00022692"/>
    </source>
</evidence>
<evidence type="ECO:0000256" key="4">
    <source>
        <dbReference type="ARBA" id="ARBA00022475"/>
    </source>
</evidence>
<keyword evidence="6" id="KW-1133">Transmembrane helix</keyword>
<sequence>MRVLYLVITLIILSIASIFIGVSELSLMDIGGLTSQQQEILLVSRIPRLLSILIAGMSMSVIGFIMQQLSRNKFVSPTTAGTMDSARLGILAALILFPTASMLMKVSIAFVFALAGTFLFMKILDRIKFKDTIFIPLVGLMFGNIVGSLTTFIAYRFDMIQSIGSWLQGDFSMIVKGRYELLYLSIPALILAYFYANRFTIAGMGKDFASNLGLQYKQIVNIGLVIVAFVSSIVLLTVGSLPFLGLIIPNIVSIYQGDHLQKNLLHTALLGALFVLVCDILGRVLIFPYEISIGLTVGVLGSGIFLFLLLRRNAYAS</sequence>
<dbReference type="EMBL" id="JAEKJY010000003">
    <property type="protein sequence ID" value="MBN8235670.1"/>
    <property type="molecule type" value="Genomic_DNA"/>
</dbReference>
<evidence type="ECO:0000256" key="3">
    <source>
        <dbReference type="ARBA" id="ARBA00022448"/>
    </source>
</evidence>
<name>A0ABS3DWD3_9BACI</name>
<gene>
    <name evidence="8" type="ORF">JF544_10450</name>
</gene>
<dbReference type="Gene3D" id="1.10.3470.10">
    <property type="entry name" value="ABC transporter involved in vitamin B12 uptake, BtuC"/>
    <property type="match status" value="1"/>
</dbReference>
<keyword evidence="4" id="KW-1003">Cell membrane</keyword>
<dbReference type="InterPro" id="IPR037294">
    <property type="entry name" value="ABC_BtuC-like"/>
</dbReference>
<dbReference type="CDD" id="cd06550">
    <property type="entry name" value="TM_ABC_iron-siderophores_like"/>
    <property type="match status" value="1"/>
</dbReference>
<accession>A0ABS3DWD3</accession>